<sequence length="649" mass="73295">MAFSKLRSPALRFRKLQPLPFVRRFSFSSPEEAAAERRRRRSLLGMPPPSPLGDIPAPPPPGRHSAVKPKVNPNIPNLPDSDAALTGARLLFHNNILTLIRSGDLQEADLLVRHSIYSNCRPTIFTVNTVLSALLRQSLHSEFLSLHRFVNQAGIAPTVFTHNLVMQCYIDRSQLDLAVDHYRFFCRSLPLLPSPTTYRVLVKALVEASRLEEALQLKEEMIGTIDPDPCVYSLLMDGLIDNGDPDRALALYDELKEKLSNDDPKSLVGIVNGSLIRAHFKKGDEGKAMQVYNSVLGDGSKFKFSAQSYNFILNALNKNGKFEEALALFDRMMGEHCPPRRLAMDLESFNIMVDGYCDAGKFKEAIEVFSKMREKNCMSDAFSYNNLIKQLGKTGMVAEAVELYREMRESGIKPNESTFVFLMEAFFVADRVEDATRYLDEMVEVGVDPGTSAYNAAFSGLVNAGKLYEAKGYFDRMMEKGVKPNLMSYEVLLQAFCEAGRFDYVLVVVRGITMDDGVVFGPQLRELVEFTARREQREEELARLYDEVKKEKEDAMAKAAEEKSREEALAREERLRKRAEAKAKQAATTKITKEHIEMHIKSSLLNMNKREDAPHLAGISFNEGPLKHYTNNYFTSQEFKVSNDVTDEK</sequence>
<dbReference type="Proteomes" id="UP000236161">
    <property type="component" value="Unassembled WGS sequence"/>
</dbReference>
<keyword evidence="6" id="KW-1185">Reference proteome</keyword>
<keyword evidence="5" id="KW-0489">Methyltransferase</keyword>
<dbReference type="InterPro" id="IPR002885">
    <property type="entry name" value="PPR_rpt"/>
</dbReference>
<keyword evidence="1" id="KW-0677">Repeat</keyword>
<feature type="region of interest" description="Disordered" evidence="4">
    <location>
        <begin position="32"/>
        <end position="65"/>
    </location>
</feature>
<evidence type="ECO:0000256" key="4">
    <source>
        <dbReference type="SAM" id="MobiDB-lite"/>
    </source>
</evidence>
<proteinExistence type="predicted"/>
<name>A0A2I0AFS7_9ASPA</name>
<dbReference type="SUPFAM" id="SSF48452">
    <property type="entry name" value="TPR-like"/>
    <property type="match status" value="2"/>
</dbReference>
<reference evidence="5 6" key="1">
    <citation type="journal article" date="2017" name="Nature">
        <title>The Apostasia genome and the evolution of orchids.</title>
        <authorList>
            <person name="Zhang G.Q."/>
            <person name="Liu K.W."/>
            <person name="Li Z."/>
            <person name="Lohaus R."/>
            <person name="Hsiao Y.Y."/>
            <person name="Niu S.C."/>
            <person name="Wang J.Y."/>
            <person name="Lin Y.C."/>
            <person name="Xu Q."/>
            <person name="Chen L.J."/>
            <person name="Yoshida K."/>
            <person name="Fujiwara S."/>
            <person name="Wang Z.W."/>
            <person name="Zhang Y.Q."/>
            <person name="Mitsuda N."/>
            <person name="Wang M."/>
            <person name="Liu G.H."/>
            <person name="Pecoraro L."/>
            <person name="Huang H.X."/>
            <person name="Xiao X.J."/>
            <person name="Lin M."/>
            <person name="Wu X.Y."/>
            <person name="Wu W.L."/>
            <person name="Chen Y.Y."/>
            <person name="Chang S.B."/>
            <person name="Sakamoto S."/>
            <person name="Ohme-Takagi M."/>
            <person name="Yagi M."/>
            <person name="Zeng S.J."/>
            <person name="Shen C.Y."/>
            <person name="Yeh C.M."/>
            <person name="Luo Y.B."/>
            <person name="Tsai W.C."/>
            <person name="Van de Peer Y."/>
            <person name="Liu Z.J."/>
        </authorList>
    </citation>
    <scope>NUCLEOTIDE SEQUENCE [LARGE SCALE GENOMIC DNA]</scope>
    <source>
        <strain evidence="6">cv. Shenzhen</strain>
        <tissue evidence="5">Stem</tissue>
    </source>
</reference>
<evidence type="ECO:0000313" key="5">
    <source>
        <dbReference type="EMBL" id="PKA54404.1"/>
    </source>
</evidence>
<dbReference type="GO" id="GO:0008168">
    <property type="term" value="F:methyltransferase activity"/>
    <property type="evidence" value="ECO:0007669"/>
    <property type="project" value="UniProtKB-KW"/>
</dbReference>
<organism evidence="5 6">
    <name type="scientific">Apostasia shenzhenica</name>
    <dbReference type="NCBI Taxonomy" id="1088818"/>
    <lineage>
        <taxon>Eukaryota</taxon>
        <taxon>Viridiplantae</taxon>
        <taxon>Streptophyta</taxon>
        <taxon>Embryophyta</taxon>
        <taxon>Tracheophyta</taxon>
        <taxon>Spermatophyta</taxon>
        <taxon>Magnoliopsida</taxon>
        <taxon>Liliopsida</taxon>
        <taxon>Asparagales</taxon>
        <taxon>Orchidaceae</taxon>
        <taxon>Apostasioideae</taxon>
        <taxon>Apostasia</taxon>
    </lineage>
</organism>
<keyword evidence="3" id="KW-0175">Coiled coil</keyword>
<dbReference type="PANTHER" id="PTHR47937:SF5">
    <property type="entry name" value="PENTATRICOPEPTIDE REPEAT-CONTAINING PROTEIN"/>
    <property type="match status" value="1"/>
</dbReference>
<evidence type="ECO:0000256" key="2">
    <source>
        <dbReference type="PROSITE-ProRule" id="PRU00708"/>
    </source>
</evidence>
<feature type="repeat" description="PPR" evidence="2">
    <location>
        <begin position="380"/>
        <end position="414"/>
    </location>
</feature>
<dbReference type="EMBL" id="KZ451982">
    <property type="protein sequence ID" value="PKA54404.1"/>
    <property type="molecule type" value="Genomic_DNA"/>
</dbReference>
<accession>A0A2I0AFS7</accession>
<feature type="coiled-coil region" evidence="3">
    <location>
        <begin position="527"/>
        <end position="589"/>
    </location>
</feature>
<dbReference type="CDD" id="cd12148">
    <property type="entry name" value="fungal_TF_MHR"/>
    <property type="match status" value="1"/>
</dbReference>
<dbReference type="PANTHER" id="PTHR47937">
    <property type="entry name" value="PLASTID TRANSCRIPTIONALLY ACTIVE CHROMOSOME 2-LIKE PROTEIN"/>
    <property type="match status" value="1"/>
</dbReference>
<feature type="repeat" description="PPR" evidence="2">
    <location>
        <begin position="450"/>
        <end position="484"/>
    </location>
</feature>
<dbReference type="Pfam" id="PF01535">
    <property type="entry name" value="PPR"/>
    <property type="match status" value="4"/>
</dbReference>
<dbReference type="GO" id="GO:0032259">
    <property type="term" value="P:methylation"/>
    <property type="evidence" value="ECO:0007669"/>
    <property type="project" value="UniProtKB-KW"/>
</dbReference>
<evidence type="ECO:0000256" key="1">
    <source>
        <dbReference type="ARBA" id="ARBA00022737"/>
    </source>
</evidence>
<dbReference type="NCBIfam" id="TIGR00756">
    <property type="entry name" value="PPR"/>
    <property type="match status" value="5"/>
</dbReference>
<dbReference type="Pfam" id="PF13041">
    <property type="entry name" value="PPR_2"/>
    <property type="match status" value="2"/>
</dbReference>
<dbReference type="InterPro" id="IPR011990">
    <property type="entry name" value="TPR-like_helical_dom_sf"/>
</dbReference>
<dbReference type="OrthoDB" id="185373at2759"/>
<feature type="compositionally biased region" description="Pro residues" evidence="4">
    <location>
        <begin position="46"/>
        <end position="62"/>
    </location>
</feature>
<keyword evidence="5" id="KW-0808">Transferase</keyword>
<feature type="repeat" description="PPR" evidence="2">
    <location>
        <begin position="345"/>
        <end position="379"/>
    </location>
</feature>
<dbReference type="InterPro" id="IPR052308">
    <property type="entry name" value="PPR_domain-containing"/>
</dbReference>
<evidence type="ECO:0000256" key="3">
    <source>
        <dbReference type="SAM" id="Coils"/>
    </source>
</evidence>
<feature type="repeat" description="PPR" evidence="2">
    <location>
        <begin position="305"/>
        <end position="339"/>
    </location>
</feature>
<protein>
    <submittedName>
        <fullName evidence="5">Pentatricopeptide repeat-containing protein</fullName>
        <ecNumber evidence="5">2.1.1.204</ecNumber>
    </submittedName>
</protein>
<dbReference type="EC" id="2.1.1.204" evidence="5"/>
<feature type="repeat" description="PPR" evidence="2">
    <location>
        <begin position="228"/>
        <end position="258"/>
    </location>
</feature>
<dbReference type="AlphaFoldDB" id="A0A2I0AFS7"/>
<feature type="repeat" description="PPR" evidence="2">
    <location>
        <begin position="415"/>
        <end position="449"/>
    </location>
</feature>
<dbReference type="Gene3D" id="1.25.40.10">
    <property type="entry name" value="Tetratricopeptide repeat domain"/>
    <property type="match status" value="4"/>
</dbReference>
<gene>
    <name evidence="5" type="ORF">AXF42_Ash000237</name>
</gene>
<dbReference type="PROSITE" id="PS51375">
    <property type="entry name" value="PPR"/>
    <property type="match status" value="6"/>
</dbReference>
<evidence type="ECO:0000313" key="6">
    <source>
        <dbReference type="Proteomes" id="UP000236161"/>
    </source>
</evidence>